<dbReference type="EMBL" id="SMRU01000064">
    <property type="protein sequence ID" value="TDF86042.1"/>
    <property type="molecule type" value="Genomic_DNA"/>
</dbReference>
<reference evidence="2 3" key="1">
    <citation type="submission" date="2019-03" db="EMBL/GenBank/DDBJ databases">
        <title>Whole genome sequence of Arthrobacter sp JH1-1.</title>
        <authorList>
            <person name="Trinh H.N."/>
        </authorList>
    </citation>
    <scope>NUCLEOTIDE SEQUENCE [LARGE SCALE GENOMIC DNA]</scope>
    <source>
        <strain evidence="2 3">JH1-1</strain>
    </source>
</reference>
<feature type="compositionally biased region" description="Basic and acidic residues" evidence="1">
    <location>
        <begin position="1"/>
        <end position="11"/>
    </location>
</feature>
<comment type="caution">
    <text evidence="2">The sequence shown here is derived from an EMBL/GenBank/DDBJ whole genome shotgun (WGS) entry which is preliminary data.</text>
</comment>
<dbReference type="Proteomes" id="UP000295511">
    <property type="component" value="Unassembled WGS sequence"/>
</dbReference>
<keyword evidence="3" id="KW-1185">Reference proteome</keyword>
<accession>A0A4R5K4A6</accession>
<sequence length="87" mass="9040">MKKFSNTDREPGNSQGTMVVGVGSHCPANGLWQPLELSGEAIFVFEGSIMPAHDGGSAMWTLVDAGDRSRAGGVPALDPEPRGEGEA</sequence>
<dbReference type="RefSeq" id="WP_133207076.1">
    <property type="nucleotide sequence ID" value="NZ_SMRU01000064.1"/>
</dbReference>
<proteinExistence type="predicted"/>
<dbReference type="OrthoDB" id="4947262at2"/>
<feature type="region of interest" description="Disordered" evidence="1">
    <location>
        <begin position="1"/>
        <end position="20"/>
    </location>
</feature>
<evidence type="ECO:0000256" key="1">
    <source>
        <dbReference type="SAM" id="MobiDB-lite"/>
    </source>
</evidence>
<dbReference type="AlphaFoldDB" id="A0A4R5K4A6"/>
<gene>
    <name evidence="2" type="ORF">E1809_25710</name>
</gene>
<evidence type="ECO:0000313" key="2">
    <source>
        <dbReference type="EMBL" id="TDF86042.1"/>
    </source>
</evidence>
<name>A0A4R5K4A6_9MICC</name>
<evidence type="ECO:0000313" key="3">
    <source>
        <dbReference type="Proteomes" id="UP000295511"/>
    </source>
</evidence>
<organism evidence="2 3">
    <name type="scientific">Arthrobacter terricola</name>
    <dbReference type="NCBI Taxonomy" id="2547396"/>
    <lineage>
        <taxon>Bacteria</taxon>
        <taxon>Bacillati</taxon>
        <taxon>Actinomycetota</taxon>
        <taxon>Actinomycetes</taxon>
        <taxon>Micrococcales</taxon>
        <taxon>Micrococcaceae</taxon>
        <taxon>Arthrobacter</taxon>
    </lineage>
</organism>
<feature type="region of interest" description="Disordered" evidence="1">
    <location>
        <begin position="68"/>
        <end position="87"/>
    </location>
</feature>
<protein>
    <submittedName>
        <fullName evidence="2">Uncharacterized protein</fullName>
    </submittedName>
</protein>